<name>A0ABU9HSH9_9FLAO</name>
<dbReference type="RefSeq" id="WP_341695362.1">
    <property type="nucleotide sequence ID" value="NZ_JBBYHR010000001.1"/>
</dbReference>
<dbReference type="EMBL" id="JBBYHR010000001">
    <property type="protein sequence ID" value="MEL1243044.1"/>
    <property type="molecule type" value="Genomic_DNA"/>
</dbReference>
<accession>A0ABU9HSH9</accession>
<evidence type="ECO:0008006" key="4">
    <source>
        <dbReference type="Google" id="ProtNLM"/>
    </source>
</evidence>
<reference evidence="2 3" key="1">
    <citation type="submission" date="2024-04" db="EMBL/GenBank/DDBJ databases">
        <title>Flavobacterium sp. DGU11 16S ribosomal RNA gene Genome sequencing and assembly.</title>
        <authorList>
            <person name="Park S."/>
        </authorList>
    </citation>
    <scope>NUCLEOTIDE SEQUENCE [LARGE SCALE GENOMIC DNA]</scope>
    <source>
        <strain evidence="2 3">DGU11</strain>
    </source>
</reference>
<proteinExistence type="predicted"/>
<keyword evidence="3" id="KW-1185">Reference proteome</keyword>
<dbReference type="Proteomes" id="UP001464555">
    <property type="component" value="Unassembled WGS sequence"/>
</dbReference>
<protein>
    <recommendedName>
        <fullName evidence="4">Secreted protein</fullName>
    </recommendedName>
</protein>
<gene>
    <name evidence="2" type="ORF">AAEO56_02120</name>
</gene>
<sequence length="306" mass="34295">MMAGKQILRIFLYLYLAATNVYAQQVDSSLNEALAERTQPAPESVFKKFREAGMKPVNHTLTATEKEKLSKALSYLPPLHQKILKGHLHSISFMDNMPNTALTSPVETSGPEKMFNITFRAEILNETISEWATWKENTCYVSSENNAYEVIIDAGNLDAIVYVLLHEATHVVDGVLNITPHSDAGETNLAPTVFTADVWDTINEPKQNATSPLLETTRFRSGKPLPISSAASVYESLNKTPFASLYSMASWHEDLAEILTIYHLTQKMNQPYKITVKKNGLSIFTYEPFSNKQVVERQANLAIFYA</sequence>
<evidence type="ECO:0000256" key="1">
    <source>
        <dbReference type="SAM" id="SignalP"/>
    </source>
</evidence>
<keyword evidence="1" id="KW-0732">Signal</keyword>
<evidence type="ECO:0000313" key="2">
    <source>
        <dbReference type="EMBL" id="MEL1243044.1"/>
    </source>
</evidence>
<organism evidence="2 3">
    <name type="scientific">Flavobacterium arundinis</name>
    <dbReference type="NCBI Taxonomy" id="3139143"/>
    <lineage>
        <taxon>Bacteria</taxon>
        <taxon>Pseudomonadati</taxon>
        <taxon>Bacteroidota</taxon>
        <taxon>Flavobacteriia</taxon>
        <taxon>Flavobacteriales</taxon>
        <taxon>Flavobacteriaceae</taxon>
        <taxon>Flavobacterium</taxon>
    </lineage>
</organism>
<feature type="signal peptide" evidence="1">
    <location>
        <begin position="1"/>
        <end position="23"/>
    </location>
</feature>
<comment type="caution">
    <text evidence="2">The sequence shown here is derived from an EMBL/GenBank/DDBJ whole genome shotgun (WGS) entry which is preliminary data.</text>
</comment>
<evidence type="ECO:0000313" key="3">
    <source>
        <dbReference type="Proteomes" id="UP001464555"/>
    </source>
</evidence>
<feature type="chain" id="PRO_5046356118" description="Secreted protein" evidence="1">
    <location>
        <begin position="24"/>
        <end position="306"/>
    </location>
</feature>